<keyword evidence="4 8" id="KW-0949">S-adenosyl-L-methionine</keyword>
<dbReference type="SMART" id="SM00729">
    <property type="entry name" value="Elp3"/>
    <property type="match status" value="1"/>
</dbReference>
<feature type="domain" description="MTTase N-terminal" evidence="10">
    <location>
        <begin position="6"/>
        <end position="121"/>
    </location>
</feature>
<dbReference type="SFLD" id="SFLDS00029">
    <property type="entry name" value="Radical_SAM"/>
    <property type="match status" value="1"/>
</dbReference>
<protein>
    <recommendedName>
        <fullName evidence="8">Ribosomal protein uS12 methylthiotransferase RimO</fullName>
        <shortName evidence="8">uS12 MTTase</shortName>
        <shortName evidence="8">uS12 methylthiotransferase</shortName>
        <ecNumber evidence="8">2.8.4.4</ecNumber>
    </recommendedName>
    <alternativeName>
        <fullName evidence="8">Ribosomal protein uS12 (aspartate-C(3))-methylthiotransferase</fullName>
    </alternativeName>
    <alternativeName>
        <fullName evidence="8">Ribosome maturation factor RimO</fullName>
    </alternativeName>
</protein>
<dbReference type="AlphaFoldDB" id="A0A8J7S7T0"/>
<comment type="cofactor">
    <cofactor evidence="8">
        <name>[4Fe-4S] cluster</name>
        <dbReference type="ChEBI" id="CHEBI:49883"/>
    </cofactor>
    <text evidence="8">Binds 2 [4Fe-4S] clusters. One cluster is coordinated with 3 cysteines and an exchangeable S-adenosyl-L-methionine.</text>
</comment>
<feature type="domain" description="Radical SAM core" evidence="11">
    <location>
        <begin position="134"/>
        <end position="363"/>
    </location>
</feature>
<dbReference type="GO" id="GO:0006400">
    <property type="term" value="P:tRNA modification"/>
    <property type="evidence" value="ECO:0007669"/>
    <property type="project" value="InterPro"/>
</dbReference>
<keyword evidence="3 8" id="KW-0808">Transferase</keyword>
<dbReference type="InterPro" id="IPR058240">
    <property type="entry name" value="rSAM_sf"/>
</dbReference>
<feature type="binding site" evidence="8">
    <location>
        <position position="148"/>
    </location>
    <ligand>
        <name>[4Fe-4S] cluster</name>
        <dbReference type="ChEBI" id="CHEBI:49883"/>
        <label>2</label>
        <note>4Fe-4S-S-AdoMet</note>
    </ligand>
</feature>
<evidence type="ECO:0000256" key="2">
    <source>
        <dbReference type="ARBA" id="ARBA00022490"/>
    </source>
</evidence>
<dbReference type="GO" id="GO:0005840">
    <property type="term" value="C:ribosome"/>
    <property type="evidence" value="ECO:0007669"/>
    <property type="project" value="UniProtKB-KW"/>
</dbReference>
<keyword evidence="2 8" id="KW-0963">Cytoplasm</keyword>
<dbReference type="SFLD" id="SFLDF00274">
    <property type="entry name" value="ribosomal_protein_S12_methylth"/>
    <property type="match status" value="1"/>
</dbReference>
<dbReference type="InterPro" id="IPR013848">
    <property type="entry name" value="Methylthiotransferase_N"/>
</dbReference>
<dbReference type="Pfam" id="PF18693">
    <property type="entry name" value="TRAM_2"/>
    <property type="match status" value="1"/>
</dbReference>
<sequence length="438" mass="49952">MQTQLPRIYVDTLGCSKNQVDSEVFIAQARANEFEIVSDISDANVLVINTCGFIEDAKEESINHILEGVSLKQQGKLDRLLVMGCLSDRYLDDLRADIPEVDKYFGSSHTSLPDVLKELGGRYRKELIGERMLTNPSHYAYLKISEGCDQSCSFCAIPIMRGGHVSRPADELVTEARKLKEKGVRELVLIGQDLTWYGLDLYGKRTLSDLLERLSDVGFDWIRLQYAYPARFPTDILPVIRDRDNICNYLDMPVQHASTEVLKSMRRGMSGQRMRELLHQIREEVPGIRLRTTLIVGYPAEMREHFEELIDFVREIRFERLGCFAYSQEEATTAYELGDPVPAAEKQRRVQELMAVQEEISREHNEELIERVLPVLIDRIEDGVAYGRTEWDTPEVDNEVIIQSAADGFSTGDLHAGSFYRVRITDAEAFDLFGVIES</sequence>
<gene>
    <name evidence="8 12" type="primary">rimO</name>
    <name evidence="12" type="ORF">NATSA_12855</name>
</gene>
<dbReference type="CDD" id="cd01335">
    <property type="entry name" value="Radical_SAM"/>
    <property type="match status" value="1"/>
</dbReference>
<dbReference type="GO" id="GO:0005829">
    <property type="term" value="C:cytosol"/>
    <property type="evidence" value="ECO:0007669"/>
    <property type="project" value="TreeGrafter"/>
</dbReference>
<dbReference type="PROSITE" id="PS01278">
    <property type="entry name" value="MTTASE_RADICAL"/>
    <property type="match status" value="1"/>
</dbReference>
<name>A0A8J7S7T0_9BACT</name>
<organism evidence="12 13">
    <name type="scientific">Natronogracilivirga saccharolytica</name>
    <dbReference type="NCBI Taxonomy" id="2812953"/>
    <lineage>
        <taxon>Bacteria</taxon>
        <taxon>Pseudomonadati</taxon>
        <taxon>Balneolota</taxon>
        <taxon>Balneolia</taxon>
        <taxon>Balneolales</taxon>
        <taxon>Cyclonatronaceae</taxon>
        <taxon>Natronogracilivirga</taxon>
    </lineage>
</organism>
<keyword evidence="1 8" id="KW-0004">4Fe-4S</keyword>
<dbReference type="InterPro" id="IPR002792">
    <property type="entry name" value="TRAM_dom"/>
</dbReference>
<dbReference type="Pfam" id="PF00919">
    <property type="entry name" value="UPF0004"/>
    <property type="match status" value="1"/>
</dbReference>
<feature type="binding site" evidence="8">
    <location>
        <position position="51"/>
    </location>
    <ligand>
        <name>[4Fe-4S] cluster</name>
        <dbReference type="ChEBI" id="CHEBI:49883"/>
        <label>1</label>
    </ligand>
</feature>
<dbReference type="GO" id="GO:0051539">
    <property type="term" value="F:4 iron, 4 sulfur cluster binding"/>
    <property type="evidence" value="ECO:0007669"/>
    <property type="project" value="UniProtKB-UniRule"/>
</dbReference>
<dbReference type="PANTHER" id="PTHR43837:SF1">
    <property type="entry name" value="RIBOSOMAL PROTEIN US12 METHYLTHIOTRANSFERASE RIMO"/>
    <property type="match status" value="1"/>
</dbReference>
<evidence type="ECO:0000256" key="5">
    <source>
        <dbReference type="ARBA" id="ARBA00022723"/>
    </source>
</evidence>
<dbReference type="InterPro" id="IPR038135">
    <property type="entry name" value="Methylthiotransferase_N_sf"/>
</dbReference>
<feature type="binding site" evidence="8">
    <location>
        <position position="152"/>
    </location>
    <ligand>
        <name>[4Fe-4S] cluster</name>
        <dbReference type="ChEBI" id="CHEBI:49883"/>
        <label>2</label>
        <note>4Fe-4S-S-AdoMet</note>
    </ligand>
</feature>
<dbReference type="InterPro" id="IPR023404">
    <property type="entry name" value="rSAM_horseshoe"/>
</dbReference>
<dbReference type="Pfam" id="PF04055">
    <property type="entry name" value="Radical_SAM"/>
    <property type="match status" value="1"/>
</dbReference>
<proteinExistence type="inferred from homology"/>
<evidence type="ECO:0000256" key="7">
    <source>
        <dbReference type="ARBA" id="ARBA00023014"/>
    </source>
</evidence>
<keyword evidence="6 8" id="KW-0408">Iron</keyword>
<dbReference type="InterPro" id="IPR005840">
    <property type="entry name" value="Ribosomal_uS12_MeSTrfase_RimO"/>
</dbReference>
<dbReference type="InterPro" id="IPR006638">
    <property type="entry name" value="Elp3/MiaA/NifB-like_rSAM"/>
</dbReference>
<dbReference type="Gene3D" id="3.80.30.20">
    <property type="entry name" value="tm_1862 like domain"/>
    <property type="match status" value="1"/>
</dbReference>
<accession>A0A8J7S7T0</accession>
<dbReference type="InterPro" id="IPR012340">
    <property type="entry name" value="NA-bd_OB-fold"/>
</dbReference>
<comment type="catalytic activity">
    <reaction evidence="8">
        <text>L-aspartate(89)-[ribosomal protein uS12]-hydrogen + (sulfur carrier)-SH + AH2 + 2 S-adenosyl-L-methionine = 3-methylsulfanyl-L-aspartate(89)-[ribosomal protein uS12]-hydrogen + (sulfur carrier)-H + 5'-deoxyadenosine + L-methionine + A + S-adenosyl-L-homocysteine + 2 H(+)</text>
        <dbReference type="Rhea" id="RHEA:37087"/>
        <dbReference type="Rhea" id="RHEA-COMP:10460"/>
        <dbReference type="Rhea" id="RHEA-COMP:10461"/>
        <dbReference type="Rhea" id="RHEA-COMP:14737"/>
        <dbReference type="Rhea" id="RHEA-COMP:14739"/>
        <dbReference type="ChEBI" id="CHEBI:13193"/>
        <dbReference type="ChEBI" id="CHEBI:15378"/>
        <dbReference type="ChEBI" id="CHEBI:17319"/>
        <dbReference type="ChEBI" id="CHEBI:17499"/>
        <dbReference type="ChEBI" id="CHEBI:29917"/>
        <dbReference type="ChEBI" id="CHEBI:29961"/>
        <dbReference type="ChEBI" id="CHEBI:57844"/>
        <dbReference type="ChEBI" id="CHEBI:57856"/>
        <dbReference type="ChEBI" id="CHEBI:59789"/>
        <dbReference type="ChEBI" id="CHEBI:64428"/>
        <dbReference type="ChEBI" id="CHEBI:73599"/>
        <dbReference type="EC" id="2.8.4.4"/>
    </reaction>
</comment>
<dbReference type="Gene3D" id="2.40.50.140">
    <property type="entry name" value="Nucleic acid-binding proteins"/>
    <property type="match status" value="1"/>
</dbReference>
<evidence type="ECO:0000256" key="3">
    <source>
        <dbReference type="ARBA" id="ARBA00022679"/>
    </source>
</evidence>
<dbReference type="PROSITE" id="PS51449">
    <property type="entry name" value="MTTASE_N"/>
    <property type="match status" value="1"/>
</dbReference>
<dbReference type="GO" id="GO:0103039">
    <property type="term" value="F:protein methylthiotransferase activity"/>
    <property type="evidence" value="ECO:0007669"/>
    <property type="project" value="UniProtKB-EC"/>
</dbReference>
<evidence type="ECO:0000256" key="1">
    <source>
        <dbReference type="ARBA" id="ARBA00022485"/>
    </source>
</evidence>
<evidence type="ECO:0000256" key="4">
    <source>
        <dbReference type="ARBA" id="ARBA00022691"/>
    </source>
</evidence>
<dbReference type="EMBL" id="JAFIDN010000011">
    <property type="protein sequence ID" value="MBP3193558.1"/>
    <property type="molecule type" value="Genomic_DNA"/>
</dbReference>
<dbReference type="HAMAP" id="MF_01865">
    <property type="entry name" value="MTTase_RimO"/>
    <property type="match status" value="1"/>
</dbReference>
<dbReference type="FunFam" id="3.80.30.20:FF:000001">
    <property type="entry name" value="tRNA-2-methylthio-N(6)-dimethylallyladenosine synthase 2"/>
    <property type="match status" value="1"/>
</dbReference>
<dbReference type="NCBIfam" id="TIGR01125">
    <property type="entry name" value="30S ribosomal protein S12 methylthiotransferase RimO"/>
    <property type="match status" value="1"/>
</dbReference>
<dbReference type="NCBIfam" id="TIGR00089">
    <property type="entry name" value="MiaB/RimO family radical SAM methylthiotransferase"/>
    <property type="match status" value="1"/>
</dbReference>
<dbReference type="EC" id="2.8.4.4" evidence="8"/>
<reference evidence="12" key="1">
    <citation type="submission" date="2021-02" db="EMBL/GenBank/DDBJ databases">
        <title>Natronogracilivirga saccharolytica gen. nov. sp. nov. a new anaerobic, haloalkiliphilic carbohydrate-fermenting bacterium from soda lake and proposing of Cyclonatronumiaceae fam. nov. in the phylum Balneolaeota.</title>
        <authorList>
            <person name="Zhilina T.N."/>
            <person name="Sorokin D.Y."/>
            <person name="Zavarzina D.G."/>
            <person name="Toshchakov S.V."/>
            <person name="Kublanov I.V."/>
        </authorList>
    </citation>
    <scope>NUCLEOTIDE SEQUENCE</scope>
    <source>
        <strain evidence="12">Z-1702</strain>
    </source>
</reference>
<feature type="domain" description="TRAM" evidence="9">
    <location>
        <begin position="366"/>
        <end position="438"/>
    </location>
</feature>
<evidence type="ECO:0000313" key="12">
    <source>
        <dbReference type="EMBL" id="MBP3193558.1"/>
    </source>
</evidence>
<comment type="caution">
    <text evidence="12">The sequence shown here is derived from an EMBL/GenBank/DDBJ whole genome shotgun (WGS) entry which is preliminary data.</text>
</comment>
<dbReference type="SUPFAM" id="SSF102114">
    <property type="entry name" value="Radical SAM enzymes"/>
    <property type="match status" value="1"/>
</dbReference>
<dbReference type="InterPro" id="IPR005839">
    <property type="entry name" value="Methylthiotransferase"/>
</dbReference>
<dbReference type="PROSITE" id="PS51918">
    <property type="entry name" value="RADICAL_SAM"/>
    <property type="match status" value="1"/>
</dbReference>
<feature type="binding site" evidence="8">
    <location>
        <position position="85"/>
    </location>
    <ligand>
        <name>[4Fe-4S] cluster</name>
        <dbReference type="ChEBI" id="CHEBI:49883"/>
        <label>1</label>
    </ligand>
</feature>
<dbReference type="PROSITE" id="PS50926">
    <property type="entry name" value="TRAM"/>
    <property type="match status" value="1"/>
</dbReference>
<keyword evidence="7 8" id="KW-0411">Iron-sulfur</keyword>
<comment type="subcellular location">
    <subcellularLocation>
        <location evidence="8">Cytoplasm</location>
    </subcellularLocation>
</comment>
<keyword evidence="12" id="KW-0689">Ribosomal protein</keyword>
<dbReference type="GO" id="GO:0046872">
    <property type="term" value="F:metal ion binding"/>
    <property type="evidence" value="ECO:0007669"/>
    <property type="project" value="UniProtKB-KW"/>
</dbReference>
<keyword evidence="13" id="KW-1185">Reference proteome</keyword>
<dbReference type="SFLD" id="SFLDG01082">
    <property type="entry name" value="B12-binding_domain_containing"/>
    <property type="match status" value="1"/>
</dbReference>
<dbReference type="Gene3D" id="3.40.50.12160">
    <property type="entry name" value="Methylthiotransferase, N-terminal domain"/>
    <property type="match status" value="1"/>
</dbReference>
<dbReference type="SFLD" id="SFLDG01061">
    <property type="entry name" value="methylthiotransferase"/>
    <property type="match status" value="1"/>
</dbReference>
<feature type="binding site" evidence="8">
    <location>
        <position position="155"/>
    </location>
    <ligand>
        <name>[4Fe-4S] cluster</name>
        <dbReference type="ChEBI" id="CHEBI:49883"/>
        <label>2</label>
        <note>4Fe-4S-S-AdoMet</note>
    </ligand>
</feature>
<evidence type="ECO:0000259" key="11">
    <source>
        <dbReference type="PROSITE" id="PS51918"/>
    </source>
</evidence>
<evidence type="ECO:0000313" key="13">
    <source>
        <dbReference type="Proteomes" id="UP000673975"/>
    </source>
</evidence>
<feature type="binding site" evidence="8">
    <location>
        <position position="15"/>
    </location>
    <ligand>
        <name>[4Fe-4S] cluster</name>
        <dbReference type="ChEBI" id="CHEBI:49883"/>
        <label>1</label>
    </ligand>
</feature>
<evidence type="ECO:0000256" key="6">
    <source>
        <dbReference type="ARBA" id="ARBA00023004"/>
    </source>
</evidence>
<dbReference type="RefSeq" id="WP_210513014.1">
    <property type="nucleotide sequence ID" value="NZ_JAFIDN010000011.1"/>
</dbReference>
<comment type="similarity">
    <text evidence="8">Belongs to the methylthiotransferase family. RimO subfamily.</text>
</comment>
<keyword evidence="5 8" id="KW-0479">Metal-binding</keyword>
<dbReference type="GO" id="GO:0035599">
    <property type="term" value="F:aspartic acid methylthiotransferase activity"/>
    <property type="evidence" value="ECO:0007669"/>
    <property type="project" value="TreeGrafter"/>
</dbReference>
<evidence type="ECO:0000256" key="8">
    <source>
        <dbReference type="HAMAP-Rule" id="MF_01865"/>
    </source>
</evidence>
<evidence type="ECO:0000259" key="9">
    <source>
        <dbReference type="PROSITE" id="PS50926"/>
    </source>
</evidence>
<dbReference type="PANTHER" id="PTHR43837">
    <property type="entry name" value="RIBOSOMAL PROTEIN S12 METHYLTHIOTRANSFERASE RIMO"/>
    <property type="match status" value="1"/>
</dbReference>
<dbReference type="InterPro" id="IPR020612">
    <property type="entry name" value="Methylthiotransferase_CS"/>
</dbReference>
<comment type="function">
    <text evidence="8">Catalyzes the methylthiolation of an aspartic acid residue of ribosomal protein uS12.</text>
</comment>
<dbReference type="Proteomes" id="UP000673975">
    <property type="component" value="Unassembled WGS sequence"/>
</dbReference>
<dbReference type="InterPro" id="IPR007197">
    <property type="entry name" value="rSAM"/>
</dbReference>
<evidence type="ECO:0000259" key="10">
    <source>
        <dbReference type="PROSITE" id="PS51449"/>
    </source>
</evidence>
<keyword evidence="12" id="KW-0687">Ribonucleoprotein</keyword>